<dbReference type="Gene3D" id="3.30.230.10">
    <property type="match status" value="1"/>
</dbReference>
<dbReference type="NCBIfam" id="NF001099">
    <property type="entry name" value="PRK00132.1"/>
    <property type="match status" value="1"/>
</dbReference>
<evidence type="ECO:0000313" key="7">
    <source>
        <dbReference type="EMBL" id="PIR97020.1"/>
    </source>
</evidence>
<evidence type="ECO:0000256" key="5">
    <source>
        <dbReference type="ARBA" id="ARBA00035523"/>
    </source>
</evidence>
<dbReference type="InterPro" id="IPR023035">
    <property type="entry name" value="Ribosomal_uS9_bac/plastid"/>
</dbReference>
<evidence type="ECO:0000256" key="4">
    <source>
        <dbReference type="ARBA" id="ARBA00035259"/>
    </source>
</evidence>
<protein>
    <recommendedName>
        <fullName evidence="4">Small ribosomal subunit protein uS9</fullName>
    </recommendedName>
    <alternativeName>
        <fullName evidence="5">30S ribosomal protein S9</fullName>
    </alternativeName>
</protein>
<reference evidence="8" key="1">
    <citation type="submission" date="2017-09" db="EMBL/GenBank/DDBJ databases">
        <title>Depth-based differentiation of microbial function through sediment-hosted aquifers and enrichment of novel symbionts in the deep terrestrial subsurface.</title>
        <authorList>
            <person name="Probst A.J."/>
            <person name="Ladd B."/>
            <person name="Jarett J.K."/>
            <person name="Geller-Mcgrath D.E."/>
            <person name="Sieber C.M.K."/>
            <person name="Emerson J.B."/>
            <person name="Anantharaman K."/>
            <person name="Thomas B.C."/>
            <person name="Malmstrom R."/>
            <person name="Stieglmeier M."/>
            <person name="Klingl A."/>
            <person name="Woyke T."/>
            <person name="Ryan C.M."/>
            <person name="Banfield J.F."/>
        </authorList>
    </citation>
    <scope>NUCLEOTIDE SEQUENCE [LARGE SCALE GENOMIC DNA]</scope>
</reference>
<dbReference type="FunFam" id="3.30.230.10:FF:000001">
    <property type="entry name" value="30S ribosomal protein S9"/>
    <property type="match status" value="1"/>
</dbReference>
<name>A0A2H0VFF5_9BACT</name>
<evidence type="ECO:0000313" key="8">
    <source>
        <dbReference type="Proteomes" id="UP000230557"/>
    </source>
</evidence>
<sequence length="131" mass="14637">MKKETYLYAVGRRKTAMAKVRGYSEGKGITVNTKNLPVYFGTAELQKIVLSPLNALGVESKLSWKINVAGGGTHAQAEAVRHGISQALVKRNEEDRPLLKKAGFLTRDPRVKERKKPGLKRARRAPQWAKR</sequence>
<dbReference type="SUPFAM" id="SSF54211">
    <property type="entry name" value="Ribosomal protein S5 domain 2-like"/>
    <property type="match status" value="1"/>
</dbReference>
<proteinExistence type="inferred from homology"/>
<keyword evidence="3" id="KW-0687">Ribonucleoprotein</keyword>
<dbReference type="GO" id="GO:0003735">
    <property type="term" value="F:structural constituent of ribosome"/>
    <property type="evidence" value="ECO:0007669"/>
    <property type="project" value="InterPro"/>
</dbReference>
<feature type="region of interest" description="Disordered" evidence="6">
    <location>
        <begin position="104"/>
        <end position="131"/>
    </location>
</feature>
<evidence type="ECO:0000256" key="6">
    <source>
        <dbReference type="SAM" id="MobiDB-lite"/>
    </source>
</evidence>
<dbReference type="InterPro" id="IPR014721">
    <property type="entry name" value="Ribsml_uS5_D2-typ_fold_subgr"/>
</dbReference>
<dbReference type="InterPro" id="IPR020568">
    <property type="entry name" value="Ribosomal_Su5_D2-typ_SF"/>
</dbReference>
<dbReference type="PANTHER" id="PTHR21569">
    <property type="entry name" value="RIBOSOMAL PROTEIN S9"/>
    <property type="match status" value="1"/>
</dbReference>
<accession>A0A2H0VFF5</accession>
<evidence type="ECO:0000256" key="2">
    <source>
        <dbReference type="ARBA" id="ARBA00022980"/>
    </source>
</evidence>
<dbReference type="Pfam" id="PF00380">
    <property type="entry name" value="Ribosomal_S9"/>
    <property type="match status" value="1"/>
</dbReference>
<dbReference type="Proteomes" id="UP000230557">
    <property type="component" value="Unassembled WGS sequence"/>
</dbReference>
<gene>
    <name evidence="7" type="ORF">COT91_03735</name>
</gene>
<feature type="compositionally biased region" description="Basic residues" evidence="6">
    <location>
        <begin position="112"/>
        <end position="131"/>
    </location>
</feature>
<comment type="similarity">
    <text evidence="1">Belongs to the universal ribosomal protein uS9 family.</text>
</comment>
<dbReference type="PANTHER" id="PTHR21569:SF1">
    <property type="entry name" value="SMALL RIBOSOMAL SUBUNIT PROTEIN US9M"/>
    <property type="match status" value="1"/>
</dbReference>
<keyword evidence="2 7" id="KW-0689">Ribosomal protein</keyword>
<dbReference type="GO" id="GO:0006412">
    <property type="term" value="P:translation"/>
    <property type="evidence" value="ECO:0007669"/>
    <property type="project" value="InterPro"/>
</dbReference>
<dbReference type="InterPro" id="IPR000754">
    <property type="entry name" value="Ribosomal_uS9"/>
</dbReference>
<evidence type="ECO:0000256" key="1">
    <source>
        <dbReference type="ARBA" id="ARBA00005251"/>
    </source>
</evidence>
<dbReference type="GO" id="GO:0003723">
    <property type="term" value="F:RNA binding"/>
    <property type="evidence" value="ECO:0007669"/>
    <property type="project" value="TreeGrafter"/>
</dbReference>
<dbReference type="GO" id="GO:0022627">
    <property type="term" value="C:cytosolic small ribosomal subunit"/>
    <property type="evidence" value="ECO:0007669"/>
    <property type="project" value="TreeGrafter"/>
</dbReference>
<comment type="caution">
    <text evidence="7">The sequence shown here is derived from an EMBL/GenBank/DDBJ whole genome shotgun (WGS) entry which is preliminary data.</text>
</comment>
<dbReference type="AlphaFoldDB" id="A0A2H0VFF5"/>
<evidence type="ECO:0000256" key="3">
    <source>
        <dbReference type="ARBA" id="ARBA00023274"/>
    </source>
</evidence>
<dbReference type="EMBL" id="PFAJ01000049">
    <property type="protein sequence ID" value="PIR97020.1"/>
    <property type="molecule type" value="Genomic_DNA"/>
</dbReference>
<organism evidence="7 8">
    <name type="scientific">Candidatus Doudnabacteria bacterium CG10_big_fil_rev_8_21_14_0_10_41_10</name>
    <dbReference type="NCBI Taxonomy" id="1974551"/>
    <lineage>
        <taxon>Bacteria</taxon>
        <taxon>Candidatus Doudnaibacteriota</taxon>
    </lineage>
</organism>